<protein>
    <submittedName>
        <fullName evidence="1">Uncharacterized protein</fullName>
    </submittedName>
</protein>
<gene>
    <name evidence="1" type="ORF">SDC9_162063</name>
</gene>
<reference evidence="1" key="1">
    <citation type="submission" date="2019-08" db="EMBL/GenBank/DDBJ databases">
        <authorList>
            <person name="Kucharzyk K."/>
            <person name="Murdoch R.W."/>
            <person name="Higgins S."/>
            <person name="Loffler F."/>
        </authorList>
    </citation>
    <scope>NUCLEOTIDE SEQUENCE</scope>
</reference>
<name>A0A645FM48_9ZZZZ</name>
<dbReference type="EMBL" id="VSSQ01061396">
    <property type="protein sequence ID" value="MPN14736.1"/>
    <property type="molecule type" value="Genomic_DNA"/>
</dbReference>
<accession>A0A645FM48</accession>
<sequence length="146" mass="16682">MHPTVSRNWIFDKCTAGISREFISISAAKQSAIMNRQHESFVFSTVTGQKISPVIPKVFIWLEPTHDSHAFGKIIFFQTFDLYKSRFAIWSLQLKRSFAITTVAPLTILGIDNCSDQFIRAGILNNNSRSFVQYTMHDQSIIGNRH</sequence>
<comment type="caution">
    <text evidence="1">The sequence shown here is derived from an EMBL/GenBank/DDBJ whole genome shotgun (WGS) entry which is preliminary data.</text>
</comment>
<evidence type="ECO:0000313" key="1">
    <source>
        <dbReference type="EMBL" id="MPN14736.1"/>
    </source>
</evidence>
<dbReference type="AlphaFoldDB" id="A0A645FM48"/>
<proteinExistence type="predicted"/>
<organism evidence="1">
    <name type="scientific">bioreactor metagenome</name>
    <dbReference type="NCBI Taxonomy" id="1076179"/>
    <lineage>
        <taxon>unclassified sequences</taxon>
        <taxon>metagenomes</taxon>
        <taxon>ecological metagenomes</taxon>
    </lineage>
</organism>